<evidence type="ECO:0000259" key="14">
    <source>
        <dbReference type="SMART" id="SM00355"/>
    </source>
</evidence>
<feature type="domain" description="C2H2-type" evidence="14">
    <location>
        <begin position="54"/>
        <end position="78"/>
    </location>
</feature>
<evidence type="ECO:0000256" key="8">
    <source>
        <dbReference type="ARBA" id="ARBA00022884"/>
    </source>
</evidence>
<feature type="domain" description="U1-type" evidence="15">
    <location>
        <begin position="360"/>
        <end position="394"/>
    </location>
</feature>
<dbReference type="InterPro" id="IPR013087">
    <property type="entry name" value="Znf_C2H2_type"/>
</dbReference>
<feature type="domain" description="U1-type" evidence="15">
    <location>
        <begin position="112"/>
        <end position="146"/>
    </location>
</feature>
<feature type="domain" description="U1-type" evidence="15">
    <location>
        <begin position="303"/>
        <end position="337"/>
    </location>
</feature>
<accession>Q2TAU3</accession>
<comment type="subcellular location">
    <subcellularLocation>
        <location evidence="2">Cytoplasm</location>
    </subcellularLocation>
    <subcellularLocation>
        <location evidence="1">Nucleus</location>
    </subcellularLocation>
</comment>
<evidence type="ECO:0000259" key="15">
    <source>
        <dbReference type="SMART" id="SM00451"/>
    </source>
</evidence>
<feature type="domain" description="C2H2-type" evidence="14">
    <location>
        <begin position="115"/>
        <end position="139"/>
    </location>
</feature>
<feature type="domain" description="C2H2-type" evidence="14">
    <location>
        <begin position="420"/>
        <end position="444"/>
    </location>
</feature>
<organism evidence="16">
    <name type="scientific">Xenopus laevis</name>
    <name type="common">African clawed frog</name>
    <dbReference type="NCBI Taxonomy" id="8355"/>
    <lineage>
        <taxon>Eukaryota</taxon>
        <taxon>Metazoa</taxon>
        <taxon>Chordata</taxon>
        <taxon>Craniata</taxon>
        <taxon>Vertebrata</taxon>
        <taxon>Euteleostomi</taxon>
        <taxon>Amphibia</taxon>
        <taxon>Batrachia</taxon>
        <taxon>Anura</taxon>
        <taxon>Pipoidea</taxon>
        <taxon>Pipidae</taxon>
        <taxon>Xenopodinae</taxon>
        <taxon>Xenopus</taxon>
        <taxon>Xenopus</taxon>
    </lineage>
</organism>
<keyword evidence="4" id="KW-0479">Metal-binding</keyword>
<evidence type="ECO:0000256" key="3">
    <source>
        <dbReference type="ARBA" id="ARBA00022490"/>
    </source>
</evidence>
<gene>
    <name evidence="16" type="primary">jaz</name>
</gene>
<dbReference type="SMART" id="SM00355">
    <property type="entry name" value="ZnF_C2H2"/>
    <property type="match status" value="7"/>
</dbReference>
<keyword evidence="5" id="KW-0677">Repeat</keyword>
<dbReference type="GO" id="GO:0005737">
    <property type="term" value="C:cytoplasm"/>
    <property type="evidence" value="ECO:0007669"/>
    <property type="project" value="UniProtKB-SubCell"/>
</dbReference>
<dbReference type="Pfam" id="PF12874">
    <property type="entry name" value="zf-met"/>
    <property type="match status" value="7"/>
</dbReference>
<keyword evidence="6" id="KW-0863">Zinc-finger</keyword>
<keyword evidence="7" id="KW-0862">Zinc</keyword>
<keyword evidence="9" id="KW-0539">Nucleus</keyword>
<feature type="region of interest" description="Disordered" evidence="13">
    <location>
        <begin position="473"/>
        <end position="503"/>
    </location>
</feature>
<feature type="domain" description="U1-type" evidence="15">
    <location>
        <begin position="417"/>
        <end position="451"/>
    </location>
</feature>
<dbReference type="PANTHER" id="PTHR46144">
    <property type="entry name" value="ZINC FINGER PROTEIN 385B-LIKE"/>
    <property type="match status" value="1"/>
</dbReference>
<sequence>SAVARRLLLCVRCRLVFRKNMSDEFGNGDALDLPVGKDAVNSLIRENSHIFSDTQCKVCSAVLISESQKLAHYQSRKHANKVRRYMAINQGEDSVPAKKFKAAPAEISDGEDRSKCCPVCNMTFSSPVVAESHYIGKTHIKNLRLREQGGVKEGMVNQAKKTRTPTVATKTDNKMDHSDRAKFCKLCHSTFNNPLMAEQHYAGKKHKKQETKTQIMTIYTSSGQTPAQAPIPLNLNSPMPGSGSAGKGFSCDKCNIVLNSIEQYQAHVSGAKHKNQLMSMTPLSEEGHQAVVAPSAIASGSAGKGFSCDTCNIVLNSIEQYQAHISGAKHKNHLKSMTPLSEEGHTAAVAPSAFASGSAGKGFSCDTCNIVLNSIEQYQAHISGAKHKNHLMSMTPLSEEGHTAAVAPSAFASVSAGKGFSCDTCNIVLNSIEQYQAHVSGAKHKNQLMSMTPSSEEGLPSAVGPSAFASPLSAGGALSSGGPSGRGFCPSGDLTPKGPSSFGSLPPLGSLLPPLYPPAHSSQPYVHDDTMSPDGYNYFNEDFE</sequence>
<keyword evidence="8" id="KW-0694">RNA-binding</keyword>
<feature type="domain" description="C2H2-type" evidence="14">
    <location>
        <begin position="306"/>
        <end position="330"/>
    </location>
</feature>
<dbReference type="Gene3D" id="3.30.160.60">
    <property type="entry name" value="Classic Zinc Finger"/>
    <property type="match status" value="7"/>
</dbReference>
<proteinExistence type="evidence at transcript level"/>
<dbReference type="InterPro" id="IPR003604">
    <property type="entry name" value="Matrin/U1-like-C_Znf_C2H2"/>
</dbReference>
<evidence type="ECO:0000256" key="11">
    <source>
        <dbReference type="ARBA" id="ARBA00059048"/>
    </source>
</evidence>
<feature type="domain" description="C2H2-type" evidence="14">
    <location>
        <begin position="249"/>
        <end position="273"/>
    </location>
</feature>
<evidence type="ECO:0000256" key="13">
    <source>
        <dbReference type="SAM" id="MobiDB-lite"/>
    </source>
</evidence>
<evidence type="ECO:0000256" key="9">
    <source>
        <dbReference type="ARBA" id="ARBA00023242"/>
    </source>
</evidence>
<evidence type="ECO:0000256" key="10">
    <source>
        <dbReference type="ARBA" id="ARBA00039634"/>
    </source>
</evidence>
<dbReference type="EMBL" id="BC110726">
    <property type="protein sequence ID" value="AAI10727.1"/>
    <property type="molecule type" value="mRNA"/>
</dbReference>
<feature type="region of interest" description="Disordered" evidence="13">
    <location>
        <begin position="514"/>
        <end position="533"/>
    </location>
</feature>
<dbReference type="GO" id="GO:0005634">
    <property type="term" value="C:nucleus"/>
    <property type="evidence" value="ECO:0007669"/>
    <property type="project" value="UniProtKB-SubCell"/>
</dbReference>
<reference evidence="16" key="1">
    <citation type="submission" date="2005-12" db="EMBL/GenBank/DDBJ databases">
        <authorList>
            <consortium name="NIH - Xenopus Gene Collection (XGC) project"/>
        </authorList>
    </citation>
    <scope>NUCLEOTIDE SEQUENCE [LARGE SCALE MRNA]</scope>
    <source>
        <tissue evidence="16">Embryo</tissue>
    </source>
</reference>
<feature type="domain" description="C2H2-type" evidence="14">
    <location>
        <begin position="182"/>
        <end position="206"/>
    </location>
</feature>
<evidence type="ECO:0000313" key="16">
    <source>
        <dbReference type="EMBL" id="AAI10727.1"/>
    </source>
</evidence>
<evidence type="ECO:0000256" key="2">
    <source>
        <dbReference type="ARBA" id="ARBA00004496"/>
    </source>
</evidence>
<evidence type="ECO:0000256" key="7">
    <source>
        <dbReference type="ARBA" id="ARBA00022833"/>
    </source>
</evidence>
<feature type="domain" description="U1-type" evidence="15">
    <location>
        <begin position="51"/>
        <end position="85"/>
    </location>
</feature>
<dbReference type="SUPFAM" id="SSF57667">
    <property type="entry name" value="beta-beta-alpha zinc fingers"/>
    <property type="match status" value="7"/>
</dbReference>
<protein>
    <recommendedName>
        <fullName evidence="10">Zinc finger protein 346</fullName>
    </recommendedName>
    <alternativeName>
        <fullName evidence="12">Just another zinc finger protein</fullName>
    </alternativeName>
</protein>
<dbReference type="FunFam" id="3.30.160.60:FF:000700">
    <property type="entry name" value="zinc finger protein 346 isoform X1"/>
    <property type="match status" value="1"/>
</dbReference>
<evidence type="ECO:0000256" key="1">
    <source>
        <dbReference type="ARBA" id="ARBA00004123"/>
    </source>
</evidence>
<feature type="domain" description="U1-type" evidence="15">
    <location>
        <begin position="246"/>
        <end position="280"/>
    </location>
</feature>
<feature type="domain" description="U1-type" evidence="15">
    <location>
        <begin position="179"/>
        <end position="213"/>
    </location>
</feature>
<dbReference type="GO" id="GO:0008270">
    <property type="term" value="F:zinc ion binding"/>
    <property type="evidence" value="ECO:0007669"/>
    <property type="project" value="UniProtKB-KW"/>
</dbReference>
<dbReference type="FunFam" id="3.30.160.60:FF:002387">
    <property type="entry name" value="Zinc finger protein 346"/>
    <property type="match status" value="4"/>
</dbReference>
<name>Q2TAU3_XENLA</name>
<dbReference type="GO" id="GO:0003725">
    <property type="term" value="F:double-stranded RNA binding"/>
    <property type="evidence" value="ECO:0007669"/>
    <property type="project" value="UniProtKB-ARBA"/>
</dbReference>
<dbReference type="SMART" id="SM00451">
    <property type="entry name" value="ZnF_U1"/>
    <property type="match status" value="7"/>
</dbReference>
<dbReference type="AlphaFoldDB" id="Q2TAU3"/>
<feature type="domain" description="C2H2-type" evidence="14">
    <location>
        <begin position="363"/>
        <end position="387"/>
    </location>
</feature>
<feature type="non-terminal residue" evidence="16">
    <location>
        <position position="1"/>
    </location>
</feature>
<evidence type="ECO:0000256" key="6">
    <source>
        <dbReference type="ARBA" id="ARBA00022771"/>
    </source>
</evidence>
<dbReference type="InterPro" id="IPR051868">
    <property type="entry name" value="ZN346_ZMAT4"/>
</dbReference>
<keyword evidence="3" id="KW-0963">Cytoplasm</keyword>
<evidence type="ECO:0000256" key="12">
    <source>
        <dbReference type="ARBA" id="ARBA00082017"/>
    </source>
</evidence>
<dbReference type="PANTHER" id="PTHR46144:SF5">
    <property type="entry name" value="ZINC FINGER PROTEIN 346"/>
    <property type="match status" value="1"/>
</dbReference>
<comment type="function">
    <text evidence="11">Binds preferentially to dsRNA, but also to RNA-DNA hybrids.</text>
</comment>
<dbReference type="InterPro" id="IPR036236">
    <property type="entry name" value="Znf_C2H2_sf"/>
</dbReference>
<evidence type="ECO:0000256" key="5">
    <source>
        <dbReference type="ARBA" id="ARBA00022737"/>
    </source>
</evidence>
<evidence type="ECO:0000256" key="4">
    <source>
        <dbReference type="ARBA" id="ARBA00022723"/>
    </source>
</evidence>